<reference evidence="1 2" key="1">
    <citation type="submission" date="2011-01" db="EMBL/GenBank/DDBJ databases">
        <authorList>
            <person name="Muzny D."/>
            <person name="Qin X."/>
            <person name="Deng J."/>
            <person name="Jiang H."/>
            <person name="Liu Y."/>
            <person name="Qu J."/>
            <person name="Song X.-Z."/>
            <person name="Zhang L."/>
            <person name="Thornton R."/>
            <person name="Coyle M."/>
            <person name="Francisco L."/>
            <person name="Jackson L."/>
            <person name="Javaid M."/>
            <person name="Korchina V."/>
            <person name="Kovar C."/>
            <person name="Mata R."/>
            <person name="Mathew T."/>
            <person name="Ngo R."/>
            <person name="Nguyen L."/>
            <person name="Nguyen N."/>
            <person name="Okwuonu G."/>
            <person name="Ongeri F."/>
            <person name="Pham C."/>
            <person name="Simmons D."/>
            <person name="Wilczek-Boney K."/>
            <person name="Hale W."/>
            <person name="Jakkamsetti A."/>
            <person name="Pham P."/>
            <person name="Ruth R."/>
            <person name="San Lucas F."/>
            <person name="Warren J."/>
            <person name="Zhang J."/>
            <person name="Zhao Z."/>
            <person name="Zhou C."/>
            <person name="Zhu D."/>
            <person name="Lee S."/>
            <person name="Bess C."/>
            <person name="Blankenburg K."/>
            <person name="Forbes L."/>
            <person name="Fu Q."/>
            <person name="Gubbala S."/>
            <person name="Hirani K."/>
            <person name="Jayaseelan J.C."/>
            <person name="Lara F."/>
            <person name="Munidasa M."/>
            <person name="Palculict T."/>
            <person name="Patil S."/>
            <person name="Pu L.-L."/>
            <person name="Saada N."/>
            <person name="Tang L."/>
            <person name="Weissenberger G."/>
            <person name="Zhu Y."/>
            <person name="Hemphill L."/>
            <person name="Shang Y."/>
            <person name="Youmans B."/>
            <person name="Ayvaz T."/>
            <person name="Ross M."/>
            <person name="Santibanez J."/>
            <person name="Aqrawi P."/>
            <person name="Gross S."/>
            <person name="Joshi V."/>
            <person name="Fowler G."/>
            <person name="Nazareth L."/>
            <person name="Reid J."/>
            <person name="Worley K."/>
            <person name="Petrosino J."/>
            <person name="Highlander S."/>
            <person name="Gibbs R."/>
        </authorList>
    </citation>
    <scope>NUCLEOTIDE SEQUENCE [LARGE SCALE GENOMIC DNA]</scope>
    <source>
        <strain evidence="1 2">ATCC 12755</strain>
    </source>
</reference>
<dbReference type="EMBL" id="AEWT01000010">
    <property type="protein sequence ID" value="EGC70181.1"/>
    <property type="molecule type" value="Genomic_DNA"/>
</dbReference>
<name>F0EJD1_ENTCA</name>
<evidence type="ECO:0000313" key="1">
    <source>
        <dbReference type="EMBL" id="EGC70181.1"/>
    </source>
</evidence>
<dbReference type="AlphaFoldDB" id="F0EJD1"/>
<comment type="caution">
    <text evidence="1">The sequence shown here is derived from an EMBL/GenBank/DDBJ whole genome shotgun (WGS) entry which is preliminary data.</text>
</comment>
<proteinExistence type="predicted"/>
<organism evidence="1 2">
    <name type="scientific">Enterococcus casseliflavus ATCC 12755</name>
    <dbReference type="NCBI Taxonomy" id="888066"/>
    <lineage>
        <taxon>Bacteria</taxon>
        <taxon>Bacillati</taxon>
        <taxon>Bacillota</taxon>
        <taxon>Bacilli</taxon>
        <taxon>Lactobacillales</taxon>
        <taxon>Enterococcaceae</taxon>
        <taxon>Enterococcus</taxon>
    </lineage>
</organism>
<gene>
    <name evidence="1" type="ORF">HMPREF9087_1569</name>
</gene>
<dbReference type="HOGENOM" id="CLU_2408708_0_0_9"/>
<dbReference type="Proteomes" id="UP000004835">
    <property type="component" value="Unassembled WGS sequence"/>
</dbReference>
<accession>F0EJD1</accession>
<sequence length="92" mass="10395">MINNKNYNTTLRTKKTAIFQNGCNKVSVIINVHYSTVGIRKAASSPETRRKTPFIETLQPSLRSNPGLSAYTASEISTLIERNDLSFYINER</sequence>
<evidence type="ECO:0000313" key="2">
    <source>
        <dbReference type="Proteomes" id="UP000004835"/>
    </source>
</evidence>
<protein>
    <submittedName>
        <fullName evidence="1">Uncharacterized protein</fullName>
    </submittedName>
</protein>